<dbReference type="InterPro" id="IPR014747">
    <property type="entry name" value="Bac_photo_RC_H_C"/>
</dbReference>
<proteinExistence type="predicted"/>
<dbReference type="RefSeq" id="WP_376776195.1">
    <property type="nucleotide sequence ID" value="NZ_JACHMN010000002.1"/>
</dbReference>
<keyword evidence="2" id="KW-1185">Reference proteome</keyword>
<evidence type="ECO:0000313" key="2">
    <source>
        <dbReference type="Proteomes" id="UP000587527"/>
    </source>
</evidence>
<dbReference type="GO" id="GO:0030077">
    <property type="term" value="C:plasma membrane light-harvesting complex"/>
    <property type="evidence" value="ECO:0007669"/>
    <property type="project" value="InterPro"/>
</dbReference>
<dbReference type="InterPro" id="IPR011033">
    <property type="entry name" value="PRC_barrel-like_sf"/>
</dbReference>
<evidence type="ECO:0000313" key="1">
    <source>
        <dbReference type="EMBL" id="MBB5868186.1"/>
    </source>
</evidence>
<dbReference type="Proteomes" id="UP000587527">
    <property type="component" value="Unassembled WGS sequence"/>
</dbReference>
<dbReference type="SUPFAM" id="SSF50346">
    <property type="entry name" value="PRC-barrel domain"/>
    <property type="match status" value="1"/>
</dbReference>
<accession>A0A841BLQ7</accession>
<reference evidence="1 2" key="1">
    <citation type="submission" date="2020-08" db="EMBL/GenBank/DDBJ databases">
        <title>Sequencing the genomes of 1000 actinobacteria strains.</title>
        <authorList>
            <person name="Klenk H.-P."/>
        </authorList>
    </citation>
    <scope>NUCLEOTIDE SEQUENCE [LARGE SCALE GENOMIC DNA]</scope>
    <source>
        <strain evidence="1 2">DSM 45362</strain>
    </source>
</reference>
<evidence type="ECO:0008006" key="3">
    <source>
        <dbReference type="Google" id="ProtNLM"/>
    </source>
</evidence>
<sequence length="135" mass="15441">MTMNPIPAWDPWNYRDLTEYKDDAHGEQGERDLVGFHVEATDGSIGKIDEATYETNSSYVVVDTGPWIFGTKVMLPAGVIDNIDVVERKVFVHRTKDQIKDAPRYDPESRDDEIYRKDLGSYYEGGTRHDGDVRL</sequence>
<protein>
    <recommendedName>
        <fullName evidence="3">PRC-barrel domain containing protein</fullName>
    </recommendedName>
</protein>
<dbReference type="GO" id="GO:0019684">
    <property type="term" value="P:photosynthesis, light reaction"/>
    <property type="evidence" value="ECO:0007669"/>
    <property type="project" value="InterPro"/>
</dbReference>
<organism evidence="1 2">
    <name type="scientific">Allocatelliglobosispora scoriae</name>
    <dbReference type="NCBI Taxonomy" id="643052"/>
    <lineage>
        <taxon>Bacteria</taxon>
        <taxon>Bacillati</taxon>
        <taxon>Actinomycetota</taxon>
        <taxon>Actinomycetes</taxon>
        <taxon>Micromonosporales</taxon>
        <taxon>Micromonosporaceae</taxon>
        <taxon>Allocatelliglobosispora</taxon>
    </lineage>
</organism>
<dbReference type="EMBL" id="JACHMN010000002">
    <property type="protein sequence ID" value="MBB5868186.1"/>
    <property type="molecule type" value="Genomic_DNA"/>
</dbReference>
<name>A0A841BLQ7_9ACTN</name>
<comment type="caution">
    <text evidence="1">The sequence shown here is derived from an EMBL/GenBank/DDBJ whole genome shotgun (WGS) entry which is preliminary data.</text>
</comment>
<gene>
    <name evidence="1" type="ORF">F4553_001565</name>
</gene>
<dbReference type="AlphaFoldDB" id="A0A841BLQ7"/>
<dbReference type="Gene3D" id="3.90.50.10">
    <property type="entry name" value="Photosynthetic Reaction Center, subunit H, domain 2"/>
    <property type="match status" value="1"/>
</dbReference>